<dbReference type="RefSeq" id="WP_103128101.1">
    <property type="nucleotide sequence ID" value="NZ_BFAG01000002.1"/>
</dbReference>
<dbReference type="SUPFAM" id="SSF56601">
    <property type="entry name" value="beta-lactamase/transpeptidase-like"/>
    <property type="match status" value="1"/>
</dbReference>
<dbReference type="InterPro" id="IPR012338">
    <property type="entry name" value="Beta-lactam/transpept-like"/>
</dbReference>
<dbReference type="Pfam" id="PF00905">
    <property type="entry name" value="Transpeptidase"/>
    <property type="match status" value="1"/>
</dbReference>
<dbReference type="InterPro" id="IPR001460">
    <property type="entry name" value="PCN-bd_Tpept"/>
</dbReference>
<dbReference type="Gene3D" id="3.30.450.330">
    <property type="match status" value="1"/>
</dbReference>
<dbReference type="OrthoDB" id="9770103at2"/>
<dbReference type="GO" id="GO:0071555">
    <property type="term" value="P:cell wall organization"/>
    <property type="evidence" value="ECO:0007669"/>
    <property type="project" value="TreeGrafter"/>
</dbReference>
<evidence type="ECO:0000313" key="5">
    <source>
        <dbReference type="Proteomes" id="UP000236569"/>
    </source>
</evidence>
<name>A0A2I9DF19_9DEIO</name>
<dbReference type="EMBL" id="BFAG01000002">
    <property type="protein sequence ID" value="GBF04608.1"/>
    <property type="molecule type" value="Genomic_DNA"/>
</dbReference>
<dbReference type="GO" id="GO:0016740">
    <property type="term" value="F:transferase activity"/>
    <property type="evidence" value="ECO:0007669"/>
    <property type="project" value="UniProtKB-KW"/>
</dbReference>
<evidence type="ECO:0000256" key="1">
    <source>
        <dbReference type="ARBA" id="ARBA00004370"/>
    </source>
</evidence>
<dbReference type="PANTHER" id="PTHR30627:SF1">
    <property type="entry name" value="PEPTIDOGLYCAN D,D-TRANSPEPTIDASE FTSI"/>
    <property type="match status" value="1"/>
</dbReference>
<dbReference type="GO" id="GO:0005886">
    <property type="term" value="C:plasma membrane"/>
    <property type="evidence" value="ECO:0007669"/>
    <property type="project" value="TreeGrafter"/>
</dbReference>
<dbReference type="AlphaFoldDB" id="A0A2I9DF19"/>
<protein>
    <submittedName>
        <fullName evidence="4">Peptidoglycan glycosyltransferase, ftsI</fullName>
    </submittedName>
</protein>
<keyword evidence="2" id="KW-0472">Membrane</keyword>
<gene>
    <name evidence="4" type="ORF">DAERI_020205</name>
</gene>
<proteinExistence type="predicted"/>
<dbReference type="Proteomes" id="UP000236569">
    <property type="component" value="Unassembled WGS sequence"/>
</dbReference>
<dbReference type="Gene3D" id="3.40.710.10">
    <property type="entry name" value="DD-peptidase/beta-lactamase superfamily"/>
    <property type="match status" value="1"/>
</dbReference>
<comment type="caution">
    <text evidence="4">The sequence shown here is derived from an EMBL/GenBank/DDBJ whole genome shotgun (WGS) entry which is preliminary data.</text>
</comment>
<keyword evidence="4" id="KW-0808">Transferase</keyword>
<evidence type="ECO:0000256" key="2">
    <source>
        <dbReference type="ARBA" id="ARBA00023136"/>
    </source>
</evidence>
<feature type="domain" description="Penicillin-binding protein transpeptidase" evidence="3">
    <location>
        <begin position="140"/>
        <end position="431"/>
    </location>
</feature>
<reference evidence="5" key="1">
    <citation type="submission" date="2018-01" db="EMBL/GenBank/DDBJ databases">
        <title>Draft Genome Sequence of the Radioresistant Bacterium Deinococcus aerius TR0125, Isolated from the Higher Atmosphere above Japan.</title>
        <authorList>
            <person name="Satoh K."/>
            <person name="Arai H."/>
            <person name="Sanzen T."/>
            <person name="Kawaguchi Y."/>
            <person name="Hayashi H."/>
            <person name="Yokobori S."/>
            <person name="Yamagishi A."/>
            <person name="Oono Y."/>
            <person name="Narumi I."/>
        </authorList>
    </citation>
    <scope>NUCLEOTIDE SEQUENCE [LARGE SCALE GENOMIC DNA]</scope>
    <source>
        <strain evidence="5">TR0125</strain>
    </source>
</reference>
<dbReference type="PANTHER" id="PTHR30627">
    <property type="entry name" value="PEPTIDOGLYCAN D,D-TRANSPEPTIDASE"/>
    <property type="match status" value="1"/>
</dbReference>
<dbReference type="GO" id="GO:0008658">
    <property type="term" value="F:penicillin binding"/>
    <property type="evidence" value="ECO:0007669"/>
    <property type="project" value="InterPro"/>
</dbReference>
<comment type="subcellular location">
    <subcellularLocation>
        <location evidence="1">Membrane</location>
    </subcellularLocation>
</comment>
<sequence length="446" mass="47776">MSPYPTRAGSHRLGRRAGVLAALCLLAFAVLAVAFARITVPAGPPPLPSTRPTRGELRSADGRVLAHGALDARRYPLGPLAAPVIGFVGASAGLEGTERAMNGRLQRGEALTLTLDTRVQAAVEAVLSEALRRTDAQFASAAVMDTRTGELRALASVPGFDPGAWTQVPADRWRNRAALDEYEPGSVVKALTVAALLDEDRTTPDQTYDTPMWRRLAGATINDLVPHPARLTTRQILRYSSNVGMTRLVEGVPPELLYRYFTAYGFGQPVRLGLPAGDGLLRDPDAWSALSQATLSFGQGLTATTLQLVAAFNVLANDGRYVPPRLFPGDVAGARQVLRRETAARMREVLRGVIDDGIRGKAELPGYHVGGKTGTAQVAVDGRYSGEVFSSTFAGFLPAAQPRFTVAVMVRGAKREYQGSQLAAPIFRDISSALLSLYAYTPDEQR</sequence>
<evidence type="ECO:0000313" key="4">
    <source>
        <dbReference type="EMBL" id="GBF04608.1"/>
    </source>
</evidence>
<organism evidence="4 5">
    <name type="scientific">Deinococcus aerius</name>
    <dbReference type="NCBI Taxonomy" id="200253"/>
    <lineage>
        <taxon>Bacteria</taxon>
        <taxon>Thermotogati</taxon>
        <taxon>Deinococcota</taxon>
        <taxon>Deinococci</taxon>
        <taxon>Deinococcales</taxon>
        <taxon>Deinococcaceae</taxon>
        <taxon>Deinococcus</taxon>
    </lineage>
</organism>
<keyword evidence="5" id="KW-1185">Reference proteome</keyword>
<evidence type="ECO:0000259" key="3">
    <source>
        <dbReference type="Pfam" id="PF00905"/>
    </source>
</evidence>
<dbReference type="InterPro" id="IPR050515">
    <property type="entry name" value="Beta-lactam/transpept"/>
</dbReference>
<dbReference type="Gene3D" id="3.90.1310.10">
    <property type="entry name" value="Penicillin-binding protein 2a (Domain 2)"/>
    <property type="match status" value="1"/>
</dbReference>
<accession>A0A2I9DF19</accession>